<dbReference type="Gene3D" id="1.20.1250.20">
    <property type="entry name" value="MFS general substrate transporter like domains"/>
    <property type="match status" value="1"/>
</dbReference>
<organism evidence="8 9">
    <name type="scientific">Kushneria aurantia</name>
    <dbReference type="NCBI Taxonomy" id="504092"/>
    <lineage>
        <taxon>Bacteria</taxon>
        <taxon>Pseudomonadati</taxon>
        <taxon>Pseudomonadota</taxon>
        <taxon>Gammaproteobacteria</taxon>
        <taxon>Oceanospirillales</taxon>
        <taxon>Halomonadaceae</taxon>
        <taxon>Kushneria</taxon>
    </lineage>
</organism>
<feature type="transmembrane region" description="Helical" evidence="6">
    <location>
        <begin position="308"/>
        <end position="329"/>
    </location>
</feature>
<dbReference type="InterPro" id="IPR020846">
    <property type="entry name" value="MFS_dom"/>
</dbReference>
<proteinExistence type="predicted"/>
<feature type="transmembrane region" description="Helical" evidence="6">
    <location>
        <begin position="51"/>
        <end position="74"/>
    </location>
</feature>
<evidence type="ECO:0000313" key="8">
    <source>
        <dbReference type="EMBL" id="MFC0267908.1"/>
    </source>
</evidence>
<dbReference type="PANTHER" id="PTHR43124">
    <property type="entry name" value="PURINE EFFLUX PUMP PBUE"/>
    <property type="match status" value="1"/>
</dbReference>
<dbReference type="PROSITE" id="PS50850">
    <property type="entry name" value="MFS"/>
    <property type="match status" value="1"/>
</dbReference>
<dbReference type="InterPro" id="IPR011701">
    <property type="entry name" value="MFS"/>
</dbReference>
<feature type="transmembrane region" description="Helical" evidence="6">
    <location>
        <begin position="20"/>
        <end position="39"/>
    </location>
</feature>
<dbReference type="Pfam" id="PF07690">
    <property type="entry name" value="MFS_1"/>
    <property type="match status" value="1"/>
</dbReference>
<evidence type="ECO:0000313" key="9">
    <source>
        <dbReference type="Proteomes" id="UP001589814"/>
    </source>
</evidence>
<feature type="transmembrane region" description="Helical" evidence="6">
    <location>
        <begin position="369"/>
        <end position="387"/>
    </location>
</feature>
<comment type="subcellular location">
    <subcellularLocation>
        <location evidence="1">Cell membrane</location>
        <topology evidence="1">Multi-pass membrane protein</topology>
    </subcellularLocation>
</comment>
<keyword evidence="4 6" id="KW-1133">Transmembrane helix</keyword>
<feature type="transmembrane region" description="Helical" evidence="6">
    <location>
        <begin position="146"/>
        <end position="167"/>
    </location>
</feature>
<protein>
    <submittedName>
        <fullName evidence="8">MFS transporter</fullName>
    </submittedName>
</protein>
<sequence>MSRARQSIKGFTDPTSTFHVVGAGLLIVASTYGLARYTYGLFVPAIQAEFHLSTAAIGLLGSASYAGYLAATLLGSTLSGSLGPRGPIIAGGLAAAAGMALIGLAPSLPWLAVGIVLAGTSPGLAYPPLSDAVVQLRSPERQGRTYALINSGTSYGIMISAPLALWAGQQWQIAWLAFACIAVIATVWNSRIMPTAPPRGAQQAIQPLSWRWLLQPRSVPLFSGALLFGVTSAVYWTFAVDHIAGYGDLPGGSAQLFWILVGLAGVAGGSAGDGVAWFGLKNTFRVALFANAAACALLGFAAGQWSALLLSALLFGSTFILITGLFGIWSVHVFQERPSAGFGATFFLISAGQLISPAIAGMAADHLGLGWVFDMTALGTLAVMVCLPSGDIRQMSDANSKMEALMDHEHLEDIVKTSLGTLAPLSIGDIDTVSNTDKYAIIEKQDEQNDAELENIFSYMAELNEAAVNNESLCAGKESTSIRDCLCHTADFIAAHAHGKPIRYVEIGPEPHKTTLILEHLEKRGINLDSYVGIDINPRSEMRMRQVLEPIIGSDRFRYIIGDYNTLTADDLEAYEGLTVITMLGFQEGNETPDKMAGILAGLTKPGDLLFSEMQLNSGRGYGPIINFYDSHPMKQFSDSVCKRNHVVAADQHSIFVIPIETKLGGIMVAATIVPYK</sequence>
<gene>
    <name evidence="8" type="ORF">ACFFHW_07895</name>
</gene>
<comment type="caution">
    <text evidence="8">The sequence shown here is derived from an EMBL/GenBank/DDBJ whole genome shotgun (WGS) entry which is preliminary data.</text>
</comment>
<feature type="domain" description="Major facilitator superfamily (MFS) profile" evidence="7">
    <location>
        <begin position="17"/>
        <end position="394"/>
    </location>
</feature>
<feature type="transmembrane region" description="Helical" evidence="6">
    <location>
        <begin position="341"/>
        <end position="363"/>
    </location>
</feature>
<dbReference type="Gene3D" id="3.40.50.150">
    <property type="entry name" value="Vaccinia Virus protein VP39"/>
    <property type="match status" value="1"/>
</dbReference>
<name>A0ABV6G2N1_9GAMM</name>
<evidence type="ECO:0000259" key="7">
    <source>
        <dbReference type="PROSITE" id="PS50850"/>
    </source>
</evidence>
<reference evidence="8 9" key="1">
    <citation type="submission" date="2024-09" db="EMBL/GenBank/DDBJ databases">
        <authorList>
            <person name="Sun Q."/>
            <person name="Mori K."/>
        </authorList>
    </citation>
    <scope>NUCLEOTIDE SEQUENCE [LARGE SCALE GENOMIC DNA]</scope>
    <source>
        <strain evidence="8 9">CCM 7415</strain>
    </source>
</reference>
<keyword evidence="5 6" id="KW-0472">Membrane</keyword>
<keyword evidence="9" id="KW-1185">Reference proteome</keyword>
<dbReference type="EMBL" id="JBHLVX010000028">
    <property type="protein sequence ID" value="MFC0267908.1"/>
    <property type="molecule type" value="Genomic_DNA"/>
</dbReference>
<feature type="transmembrane region" description="Helical" evidence="6">
    <location>
        <begin position="173"/>
        <end position="190"/>
    </location>
</feature>
<evidence type="ECO:0000256" key="3">
    <source>
        <dbReference type="ARBA" id="ARBA00022692"/>
    </source>
</evidence>
<dbReference type="RefSeq" id="WP_019953256.1">
    <property type="nucleotide sequence ID" value="NZ_JBHLVX010000028.1"/>
</dbReference>
<evidence type="ECO:0000256" key="1">
    <source>
        <dbReference type="ARBA" id="ARBA00004651"/>
    </source>
</evidence>
<keyword evidence="3 6" id="KW-0812">Transmembrane</keyword>
<dbReference type="InterPro" id="IPR029063">
    <property type="entry name" value="SAM-dependent_MTases_sf"/>
</dbReference>
<keyword evidence="2" id="KW-1003">Cell membrane</keyword>
<dbReference type="SUPFAM" id="SSF103473">
    <property type="entry name" value="MFS general substrate transporter"/>
    <property type="match status" value="1"/>
</dbReference>
<evidence type="ECO:0000256" key="5">
    <source>
        <dbReference type="ARBA" id="ARBA00023136"/>
    </source>
</evidence>
<feature type="transmembrane region" description="Helical" evidence="6">
    <location>
        <begin position="86"/>
        <end position="104"/>
    </location>
</feature>
<feature type="transmembrane region" description="Helical" evidence="6">
    <location>
        <begin position="286"/>
        <end position="302"/>
    </location>
</feature>
<dbReference type="Proteomes" id="UP001589814">
    <property type="component" value="Unassembled WGS sequence"/>
</dbReference>
<evidence type="ECO:0000256" key="6">
    <source>
        <dbReference type="SAM" id="Phobius"/>
    </source>
</evidence>
<dbReference type="InterPro" id="IPR050189">
    <property type="entry name" value="MFS_Efflux_Transporters"/>
</dbReference>
<evidence type="ECO:0000256" key="2">
    <source>
        <dbReference type="ARBA" id="ARBA00022475"/>
    </source>
</evidence>
<accession>A0ABV6G2N1</accession>
<evidence type="ECO:0000256" key="4">
    <source>
        <dbReference type="ARBA" id="ARBA00022989"/>
    </source>
</evidence>
<dbReference type="InterPro" id="IPR036259">
    <property type="entry name" value="MFS_trans_sf"/>
</dbReference>
<dbReference type="PANTHER" id="PTHR43124:SF3">
    <property type="entry name" value="CHLORAMPHENICOL EFFLUX PUMP RV0191"/>
    <property type="match status" value="1"/>
</dbReference>
<feature type="transmembrane region" description="Helical" evidence="6">
    <location>
        <begin position="219"/>
        <end position="236"/>
    </location>
</feature>
<feature type="transmembrane region" description="Helical" evidence="6">
    <location>
        <begin position="110"/>
        <end position="134"/>
    </location>
</feature>
<feature type="transmembrane region" description="Helical" evidence="6">
    <location>
        <begin position="256"/>
        <end position="279"/>
    </location>
</feature>